<feature type="transmembrane region" description="Helical" evidence="11">
    <location>
        <begin position="57"/>
        <end position="78"/>
    </location>
</feature>
<keyword evidence="14" id="KW-1185">Reference proteome</keyword>
<keyword evidence="6" id="KW-0418">Kinase</keyword>
<evidence type="ECO:0000256" key="9">
    <source>
        <dbReference type="SAM" id="Coils"/>
    </source>
</evidence>
<reference evidence="13" key="2">
    <citation type="submission" date="2023-02" db="EMBL/GenBank/DDBJ databases">
        <authorList>
            <person name="Sun Q."/>
            <person name="Mori K."/>
        </authorList>
    </citation>
    <scope>NUCLEOTIDE SEQUENCE</scope>
    <source>
        <strain evidence="13">NBRC 112290</strain>
    </source>
</reference>
<evidence type="ECO:0000256" key="6">
    <source>
        <dbReference type="ARBA" id="ARBA00022777"/>
    </source>
</evidence>
<keyword evidence="8" id="KW-0902">Two-component regulatory system</keyword>
<sequence>MTGSGDVDRWILPGDLARALGPGEAGLLSSRSPRSRPARADGGGGRRRGSPRTVRDWVVDSIVFVVCAAVWLAEALGWSDPVGIPEWLRPIDLVTGAGMVLATWWRREHPVAVGIAAAVVGAISTSASIALLVGFFSLALHRGWRWGYGVAVVAQVLALPHLLTYRPGEVGGSGEWIVIVTLVVGLATTAGLMVRARRQLVRVLEQRARDAQREQHRRVADAQEAERARIAREMHDVLAHRLSLLSVHAGALEYRLQQAPAGSVPPEVAASVSVVRENAHLSLEELRDVLHVLRASAVTGEGVRSSRPRCPTTAAPLPPRPSPRCRRSSVRRARPGRSSGSTSRGRSSCRCRSRRSGPPTGWCRRG</sequence>
<dbReference type="Pfam" id="PF07730">
    <property type="entry name" value="HisKA_3"/>
    <property type="match status" value="1"/>
</dbReference>
<evidence type="ECO:0000256" key="1">
    <source>
        <dbReference type="ARBA" id="ARBA00000085"/>
    </source>
</evidence>
<dbReference type="PANTHER" id="PTHR24421">
    <property type="entry name" value="NITRATE/NITRITE SENSOR PROTEIN NARX-RELATED"/>
    <property type="match status" value="1"/>
</dbReference>
<keyword evidence="11" id="KW-1133">Transmembrane helix</keyword>
<feature type="compositionally biased region" description="Basic residues" evidence="10">
    <location>
        <begin position="323"/>
        <end position="335"/>
    </location>
</feature>
<keyword evidence="11" id="KW-0472">Membrane</keyword>
<dbReference type="Proteomes" id="UP001157161">
    <property type="component" value="Unassembled WGS sequence"/>
</dbReference>
<dbReference type="EC" id="2.7.13.3" evidence="2"/>
<keyword evidence="4" id="KW-0808">Transferase</keyword>
<gene>
    <name evidence="13" type="ORF">GCM10025875_26470</name>
</gene>
<evidence type="ECO:0000256" key="7">
    <source>
        <dbReference type="ARBA" id="ARBA00022840"/>
    </source>
</evidence>
<keyword evidence="11" id="KW-0812">Transmembrane</keyword>
<comment type="catalytic activity">
    <reaction evidence="1">
        <text>ATP + protein L-histidine = ADP + protein N-phospho-L-histidine.</text>
        <dbReference type="EC" id="2.7.13.3"/>
    </reaction>
</comment>
<dbReference type="InterPro" id="IPR050482">
    <property type="entry name" value="Sensor_HK_TwoCompSys"/>
</dbReference>
<evidence type="ECO:0000313" key="13">
    <source>
        <dbReference type="EMBL" id="GMA32655.1"/>
    </source>
</evidence>
<proteinExistence type="predicted"/>
<evidence type="ECO:0000259" key="12">
    <source>
        <dbReference type="Pfam" id="PF07730"/>
    </source>
</evidence>
<keyword evidence="7" id="KW-0067">ATP-binding</keyword>
<evidence type="ECO:0000256" key="3">
    <source>
        <dbReference type="ARBA" id="ARBA00022553"/>
    </source>
</evidence>
<feature type="transmembrane region" description="Helical" evidence="11">
    <location>
        <begin position="176"/>
        <end position="194"/>
    </location>
</feature>
<dbReference type="Gene3D" id="1.20.5.1930">
    <property type="match status" value="1"/>
</dbReference>
<dbReference type="GO" id="GO:0046983">
    <property type="term" value="F:protein dimerization activity"/>
    <property type="evidence" value="ECO:0007669"/>
    <property type="project" value="InterPro"/>
</dbReference>
<feature type="transmembrane region" description="Helical" evidence="11">
    <location>
        <begin position="111"/>
        <end position="139"/>
    </location>
</feature>
<comment type="caution">
    <text evidence="13">The sequence shown here is derived from an EMBL/GenBank/DDBJ whole genome shotgun (WGS) entry which is preliminary data.</text>
</comment>
<evidence type="ECO:0000313" key="14">
    <source>
        <dbReference type="Proteomes" id="UP001157161"/>
    </source>
</evidence>
<organism evidence="13 14">
    <name type="scientific">Litorihabitans aurantiacus</name>
    <dbReference type="NCBI Taxonomy" id="1930061"/>
    <lineage>
        <taxon>Bacteria</taxon>
        <taxon>Bacillati</taxon>
        <taxon>Actinomycetota</taxon>
        <taxon>Actinomycetes</taxon>
        <taxon>Micrococcales</taxon>
        <taxon>Beutenbergiaceae</taxon>
        <taxon>Litorihabitans</taxon>
    </lineage>
</organism>
<evidence type="ECO:0000256" key="11">
    <source>
        <dbReference type="SAM" id="Phobius"/>
    </source>
</evidence>
<dbReference type="EMBL" id="BSUM01000001">
    <property type="protein sequence ID" value="GMA32655.1"/>
    <property type="molecule type" value="Genomic_DNA"/>
</dbReference>
<evidence type="ECO:0000256" key="5">
    <source>
        <dbReference type="ARBA" id="ARBA00022741"/>
    </source>
</evidence>
<feature type="compositionally biased region" description="Low complexity" evidence="10">
    <location>
        <begin position="336"/>
        <end position="346"/>
    </location>
</feature>
<dbReference type="AlphaFoldDB" id="A0AA37XG57"/>
<keyword evidence="5" id="KW-0547">Nucleotide-binding</keyword>
<dbReference type="InterPro" id="IPR011712">
    <property type="entry name" value="Sig_transdc_His_kin_sub3_dim/P"/>
</dbReference>
<feature type="domain" description="Signal transduction histidine kinase subgroup 3 dimerisation and phosphoacceptor" evidence="12">
    <location>
        <begin position="226"/>
        <end position="296"/>
    </location>
</feature>
<accession>A0AA37XG57</accession>
<feature type="region of interest" description="Disordered" evidence="10">
    <location>
        <begin position="23"/>
        <end position="51"/>
    </location>
</feature>
<evidence type="ECO:0000256" key="4">
    <source>
        <dbReference type="ARBA" id="ARBA00022679"/>
    </source>
</evidence>
<dbReference type="RefSeq" id="WP_284251337.1">
    <property type="nucleotide sequence ID" value="NZ_BSUM01000001.1"/>
</dbReference>
<dbReference type="PANTHER" id="PTHR24421:SF10">
    <property type="entry name" value="NITRATE_NITRITE SENSOR PROTEIN NARQ"/>
    <property type="match status" value="1"/>
</dbReference>
<evidence type="ECO:0000256" key="2">
    <source>
        <dbReference type="ARBA" id="ARBA00012438"/>
    </source>
</evidence>
<reference evidence="13" key="1">
    <citation type="journal article" date="2014" name="Int. J. Syst. Evol. Microbiol.">
        <title>Complete genome sequence of Corynebacterium casei LMG S-19264T (=DSM 44701T), isolated from a smear-ripened cheese.</title>
        <authorList>
            <consortium name="US DOE Joint Genome Institute (JGI-PGF)"/>
            <person name="Walter F."/>
            <person name="Albersmeier A."/>
            <person name="Kalinowski J."/>
            <person name="Ruckert C."/>
        </authorList>
    </citation>
    <scope>NUCLEOTIDE SEQUENCE</scope>
    <source>
        <strain evidence="13">NBRC 112290</strain>
    </source>
</reference>
<dbReference type="GO" id="GO:0016020">
    <property type="term" value="C:membrane"/>
    <property type="evidence" value="ECO:0007669"/>
    <property type="project" value="InterPro"/>
</dbReference>
<protein>
    <recommendedName>
        <fullName evidence="2">histidine kinase</fullName>
        <ecNumber evidence="2">2.7.13.3</ecNumber>
    </recommendedName>
</protein>
<dbReference type="GO" id="GO:0000155">
    <property type="term" value="F:phosphorelay sensor kinase activity"/>
    <property type="evidence" value="ECO:0007669"/>
    <property type="project" value="InterPro"/>
</dbReference>
<name>A0AA37XG57_9MICO</name>
<evidence type="ECO:0000256" key="8">
    <source>
        <dbReference type="ARBA" id="ARBA00023012"/>
    </source>
</evidence>
<feature type="coiled-coil region" evidence="9">
    <location>
        <begin position="194"/>
        <end position="233"/>
    </location>
</feature>
<feature type="transmembrane region" description="Helical" evidence="11">
    <location>
        <begin position="146"/>
        <end position="164"/>
    </location>
</feature>
<feature type="region of interest" description="Disordered" evidence="10">
    <location>
        <begin position="298"/>
        <end position="366"/>
    </location>
</feature>
<evidence type="ECO:0000256" key="10">
    <source>
        <dbReference type="SAM" id="MobiDB-lite"/>
    </source>
</evidence>
<keyword evidence="3" id="KW-0597">Phosphoprotein</keyword>
<keyword evidence="9" id="KW-0175">Coiled coil</keyword>
<dbReference type="GO" id="GO:0005524">
    <property type="term" value="F:ATP binding"/>
    <property type="evidence" value="ECO:0007669"/>
    <property type="project" value="UniProtKB-KW"/>
</dbReference>